<dbReference type="EMBL" id="JAPCXB010000007">
    <property type="protein sequence ID" value="KAJ1615315.1"/>
    <property type="molecule type" value="Genomic_DNA"/>
</dbReference>
<comment type="caution">
    <text evidence="5">The sequence shown here is derived from an EMBL/GenBank/DDBJ whole genome shotgun (WGS) entry which is preliminary data.</text>
</comment>
<dbReference type="PROSITE" id="PS50089">
    <property type="entry name" value="ZF_RING_2"/>
    <property type="match status" value="1"/>
</dbReference>
<dbReference type="SUPFAM" id="SSF57850">
    <property type="entry name" value="RING/U-box"/>
    <property type="match status" value="1"/>
</dbReference>
<feature type="region of interest" description="Disordered" evidence="2">
    <location>
        <begin position="192"/>
        <end position="239"/>
    </location>
</feature>
<reference evidence="5" key="1">
    <citation type="submission" date="2022-10" db="EMBL/GenBank/DDBJ databases">
        <title>Adaptive evolution leads to modifications in subtelomeric GC content in a zoonotic Cryptosporidium species.</title>
        <authorList>
            <person name="Li J."/>
            <person name="Feng Y."/>
            <person name="Xiao L."/>
        </authorList>
    </citation>
    <scope>NUCLEOTIDE SEQUENCE</scope>
    <source>
        <strain evidence="5">25894</strain>
    </source>
</reference>
<feature type="domain" description="DWNN" evidence="4">
    <location>
        <begin position="3"/>
        <end position="79"/>
    </location>
</feature>
<feature type="region of interest" description="Disordered" evidence="2">
    <location>
        <begin position="252"/>
        <end position="287"/>
    </location>
</feature>
<dbReference type="Proteomes" id="UP001071777">
    <property type="component" value="Unassembled WGS sequence"/>
</dbReference>
<keyword evidence="1" id="KW-0862">Zinc</keyword>
<evidence type="ECO:0000256" key="1">
    <source>
        <dbReference type="PROSITE-ProRule" id="PRU00175"/>
    </source>
</evidence>
<name>A0ABQ8PBL8_9CRYT</name>
<feature type="compositionally biased region" description="Basic residues" evidence="2">
    <location>
        <begin position="550"/>
        <end position="562"/>
    </location>
</feature>
<dbReference type="Pfam" id="PF08783">
    <property type="entry name" value="DWNN"/>
    <property type="match status" value="1"/>
</dbReference>
<sequence length="562" mass="61445">MSVYYRFSHEKSDSFRSMEMNVSTIRTSDLKVLVAEHAGLGKEYMKLFDLKVFDEEEKEALPDDKMLPIYARVVIKRIPWKELKEIHHEAQRIMIEGEETEPVEETKLTLPSEYICKLCKYPLINPVLIKCAGSCGASACRDCVKNYLEQNKSVAVKSCPSCGQRFRGSVPNKSLANMLATIEWEKFNYPVRSSEAKPSGDTDDLAKQNGPDLAGEAQAGGSTSGANLEPELEETKPSLECDAVVQDVSIESSSALHEESSQKDPPALKPTYQDSEANPAVSQAPSADQIPVVAQNPSGEAISASIPTTGQSIPAEANPPSAPITNFVEQSIDTSIPVPSVSNAAPPAYPSLPPQVLPPHNAPPLIANHPLPPHPAMHPPLLYMDPWNMQGHPYPGFVPDGAPHHFHPGYPGAPFPQSGPAHPYGYVMQPPNMANPGMYGPQFQPPVETIVPICGPYLTEEQQFQLAMSFPMLSEENFELIKQAQQSVKDIWALLPKSIRSSFLQETPETAGQPEKKSKPFKKRKDYGSSQNNVNRSDGSSSANNTGNSHSKHPSLKKRPIS</sequence>
<keyword evidence="1" id="KW-0479">Metal-binding</keyword>
<feature type="compositionally biased region" description="Basic and acidic residues" evidence="2">
    <location>
        <begin position="194"/>
        <end position="206"/>
    </location>
</feature>
<dbReference type="InterPro" id="IPR013083">
    <property type="entry name" value="Znf_RING/FYVE/PHD"/>
</dbReference>
<evidence type="ECO:0000259" key="4">
    <source>
        <dbReference type="PROSITE" id="PS51282"/>
    </source>
</evidence>
<evidence type="ECO:0000259" key="3">
    <source>
        <dbReference type="PROSITE" id="PS50089"/>
    </source>
</evidence>
<dbReference type="PROSITE" id="PS51282">
    <property type="entry name" value="DWNN"/>
    <property type="match status" value="1"/>
</dbReference>
<proteinExistence type="predicted"/>
<evidence type="ECO:0000256" key="2">
    <source>
        <dbReference type="SAM" id="MobiDB-lite"/>
    </source>
</evidence>
<accession>A0ABQ8PBL8</accession>
<feature type="region of interest" description="Disordered" evidence="2">
    <location>
        <begin position="504"/>
        <end position="562"/>
    </location>
</feature>
<feature type="compositionally biased region" description="Polar residues" evidence="2">
    <location>
        <begin position="528"/>
        <end position="549"/>
    </location>
</feature>
<feature type="domain" description="RING-type" evidence="3">
    <location>
        <begin position="116"/>
        <end position="162"/>
    </location>
</feature>
<dbReference type="SMART" id="SM01180">
    <property type="entry name" value="DWNN"/>
    <property type="match status" value="1"/>
</dbReference>
<dbReference type="Gene3D" id="3.10.20.90">
    <property type="entry name" value="Phosphatidylinositol 3-kinase Catalytic Subunit, Chain A, domain 1"/>
    <property type="match status" value="1"/>
</dbReference>
<evidence type="ECO:0000313" key="6">
    <source>
        <dbReference type="Proteomes" id="UP001071777"/>
    </source>
</evidence>
<keyword evidence="6" id="KW-1185">Reference proteome</keyword>
<organism evidence="5 6">
    <name type="scientific">Cryptosporidium canis</name>
    <dbReference type="NCBI Taxonomy" id="195482"/>
    <lineage>
        <taxon>Eukaryota</taxon>
        <taxon>Sar</taxon>
        <taxon>Alveolata</taxon>
        <taxon>Apicomplexa</taxon>
        <taxon>Conoidasida</taxon>
        <taxon>Coccidia</taxon>
        <taxon>Eucoccidiorida</taxon>
        <taxon>Eimeriorina</taxon>
        <taxon>Cryptosporidiidae</taxon>
        <taxon>Cryptosporidium</taxon>
    </lineage>
</organism>
<gene>
    <name evidence="5" type="ORF">OJ252_230</name>
</gene>
<dbReference type="Gene3D" id="3.30.40.10">
    <property type="entry name" value="Zinc/RING finger domain, C3HC4 (zinc finger)"/>
    <property type="match status" value="1"/>
</dbReference>
<dbReference type="InterPro" id="IPR001841">
    <property type="entry name" value="Znf_RING"/>
</dbReference>
<evidence type="ECO:0008006" key="7">
    <source>
        <dbReference type="Google" id="ProtNLM"/>
    </source>
</evidence>
<dbReference type="CDD" id="cd16620">
    <property type="entry name" value="vRING-HC-C4C4_RBBP6"/>
    <property type="match status" value="1"/>
</dbReference>
<evidence type="ECO:0000313" key="5">
    <source>
        <dbReference type="EMBL" id="KAJ1615315.1"/>
    </source>
</evidence>
<keyword evidence="1" id="KW-0863">Zinc-finger</keyword>
<protein>
    <recommendedName>
        <fullName evidence="7">RING-type domain-containing protein</fullName>
    </recommendedName>
</protein>
<dbReference type="InterPro" id="IPR014891">
    <property type="entry name" value="DWNN_domain"/>
</dbReference>
<feature type="compositionally biased region" description="Polar residues" evidence="2">
    <location>
        <begin position="272"/>
        <end position="286"/>
    </location>
</feature>